<dbReference type="PROSITE" id="PS51257">
    <property type="entry name" value="PROKAR_LIPOPROTEIN"/>
    <property type="match status" value="1"/>
</dbReference>
<keyword evidence="2" id="KW-0472">Membrane</keyword>
<keyword evidence="2" id="KW-0812">Transmembrane</keyword>
<dbReference type="EMBL" id="MU856871">
    <property type="protein sequence ID" value="KAK4156250.1"/>
    <property type="molecule type" value="Genomic_DNA"/>
</dbReference>
<keyword evidence="5" id="KW-1185">Reference proteome</keyword>
<keyword evidence="2" id="KW-1133">Transmembrane helix</keyword>
<feature type="region of interest" description="Disordered" evidence="1">
    <location>
        <begin position="131"/>
        <end position="160"/>
    </location>
</feature>
<dbReference type="Proteomes" id="UP001302745">
    <property type="component" value="Unassembled WGS sequence"/>
</dbReference>
<dbReference type="AlphaFoldDB" id="A0AAN6VRV1"/>
<keyword evidence="3" id="KW-0732">Signal</keyword>
<feature type="compositionally biased region" description="Low complexity" evidence="1">
    <location>
        <begin position="136"/>
        <end position="146"/>
    </location>
</feature>
<feature type="chain" id="PRO_5042814855" evidence="3">
    <location>
        <begin position="26"/>
        <end position="211"/>
    </location>
</feature>
<organism evidence="4 5">
    <name type="scientific">Chaetomidium leptoderma</name>
    <dbReference type="NCBI Taxonomy" id="669021"/>
    <lineage>
        <taxon>Eukaryota</taxon>
        <taxon>Fungi</taxon>
        <taxon>Dikarya</taxon>
        <taxon>Ascomycota</taxon>
        <taxon>Pezizomycotina</taxon>
        <taxon>Sordariomycetes</taxon>
        <taxon>Sordariomycetidae</taxon>
        <taxon>Sordariales</taxon>
        <taxon>Chaetomiaceae</taxon>
        <taxon>Chaetomidium</taxon>
    </lineage>
</organism>
<feature type="signal peptide" evidence="3">
    <location>
        <begin position="1"/>
        <end position="25"/>
    </location>
</feature>
<evidence type="ECO:0000256" key="3">
    <source>
        <dbReference type="SAM" id="SignalP"/>
    </source>
</evidence>
<reference evidence="4" key="2">
    <citation type="submission" date="2023-05" db="EMBL/GenBank/DDBJ databases">
        <authorList>
            <consortium name="Lawrence Berkeley National Laboratory"/>
            <person name="Steindorff A."/>
            <person name="Hensen N."/>
            <person name="Bonometti L."/>
            <person name="Westerberg I."/>
            <person name="Brannstrom I.O."/>
            <person name="Guillou S."/>
            <person name="Cros-Aarteil S."/>
            <person name="Calhoun S."/>
            <person name="Haridas S."/>
            <person name="Kuo A."/>
            <person name="Mondo S."/>
            <person name="Pangilinan J."/>
            <person name="Riley R."/>
            <person name="Labutti K."/>
            <person name="Andreopoulos B."/>
            <person name="Lipzen A."/>
            <person name="Chen C."/>
            <person name="Yanf M."/>
            <person name="Daum C."/>
            <person name="Ng V."/>
            <person name="Clum A."/>
            <person name="Ohm R."/>
            <person name="Martin F."/>
            <person name="Silar P."/>
            <person name="Natvig D."/>
            <person name="Lalanne C."/>
            <person name="Gautier V."/>
            <person name="Ament-Velasquez S.L."/>
            <person name="Kruys A."/>
            <person name="Hutchinson M.I."/>
            <person name="Powell A.J."/>
            <person name="Barry K."/>
            <person name="Miller A.N."/>
            <person name="Grigoriev I.V."/>
            <person name="Debuchy R."/>
            <person name="Gladieux P."/>
            <person name="Thoren M.H."/>
            <person name="Johannesson H."/>
        </authorList>
    </citation>
    <scope>NUCLEOTIDE SEQUENCE</scope>
    <source>
        <strain evidence="4">CBS 538.74</strain>
    </source>
</reference>
<accession>A0AAN6VRV1</accession>
<feature type="transmembrane region" description="Helical" evidence="2">
    <location>
        <begin position="166"/>
        <end position="189"/>
    </location>
</feature>
<proteinExistence type="predicted"/>
<sequence>MGLGRLLGHLLATLVLAACLSSAAATFTNSFDGIASGSSVVLTWDGLQPQQYPLCITAQVIDKNGDGFRANSYRANITTGATGTSFTWISAPYPLRWIPGGLYQLELRPMSWTGGHAQLLATSPFFSISETGTGAGSTTGTTGTTGPQPTPADSQGGDASGISTPVAIGLGVAIGVPSIAATLIVGLCLRKRQRRAAMEKRRLKRSEFVIS</sequence>
<evidence type="ECO:0000256" key="2">
    <source>
        <dbReference type="SAM" id="Phobius"/>
    </source>
</evidence>
<gene>
    <name evidence="4" type="ORF">C8A00DRAFT_41217</name>
</gene>
<evidence type="ECO:0000313" key="5">
    <source>
        <dbReference type="Proteomes" id="UP001302745"/>
    </source>
</evidence>
<evidence type="ECO:0000256" key="1">
    <source>
        <dbReference type="SAM" id="MobiDB-lite"/>
    </source>
</evidence>
<comment type="caution">
    <text evidence="4">The sequence shown here is derived from an EMBL/GenBank/DDBJ whole genome shotgun (WGS) entry which is preliminary data.</text>
</comment>
<protein>
    <submittedName>
        <fullName evidence="4">Uncharacterized protein</fullName>
    </submittedName>
</protein>
<reference evidence="4" key="1">
    <citation type="journal article" date="2023" name="Mol. Phylogenet. Evol.">
        <title>Genome-scale phylogeny and comparative genomics of the fungal order Sordariales.</title>
        <authorList>
            <person name="Hensen N."/>
            <person name="Bonometti L."/>
            <person name="Westerberg I."/>
            <person name="Brannstrom I.O."/>
            <person name="Guillou S."/>
            <person name="Cros-Aarteil S."/>
            <person name="Calhoun S."/>
            <person name="Haridas S."/>
            <person name="Kuo A."/>
            <person name="Mondo S."/>
            <person name="Pangilinan J."/>
            <person name="Riley R."/>
            <person name="LaButti K."/>
            <person name="Andreopoulos B."/>
            <person name="Lipzen A."/>
            <person name="Chen C."/>
            <person name="Yan M."/>
            <person name="Daum C."/>
            <person name="Ng V."/>
            <person name="Clum A."/>
            <person name="Steindorff A."/>
            <person name="Ohm R.A."/>
            <person name="Martin F."/>
            <person name="Silar P."/>
            <person name="Natvig D.O."/>
            <person name="Lalanne C."/>
            <person name="Gautier V."/>
            <person name="Ament-Velasquez S.L."/>
            <person name="Kruys A."/>
            <person name="Hutchinson M.I."/>
            <person name="Powell A.J."/>
            <person name="Barry K."/>
            <person name="Miller A.N."/>
            <person name="Grigoriev I.V."/>
            <person name="Debuchy R."/>
            <person name="Gladieux P."/>
            <person name="Hiltunen Thoren M."/>
            <person name="Johannesson H."/>
        </authorList>
    </citation>
    <scope>NUCLEOTIDE SEQUENCE</scope>
    <source>
        <strain evidence="4">CBS 538.74</strain>
    </source>
</reference>
<evidence type="ECO:0000313" key="4">
    <source>
        <dbReference type="EMBL" id="KAK4156250.1"/>
    </source>
</evidence>
<name>A0AAN6VRV1_9PEZI</name>